<feature type="domain" description="Anti-sigma K factor RskA C-terminal" evidence="2">
    <location>
        <begin position="4"/>
        <end position="135"/>
    </location>
</feature>
<evidence type="ECO:0000313" key="3">
    <source>
        <dbReference type="EMBL" id="MBD2844535.1"/>
    </source>
</evidence>
<name>A0A927BRR2_9BACL</name>
<accession>A0A927BRR2</accession>
<gene>
    <name evidence="3" type="ORF">IDH44_04980</name>
</gene>
<comment type="caution">
    <text evidence="3">The sequence shown here is derived from an EMBL/GenBank/DDBJ whole genome shotgun (WGS) entry which is preliminary data.</text>
</comment>
<dbReference type="AlphaFoldDB" id="A0A927BRR2"/>
<sequence length="144" mass="14955">MDDQNAQLNAQVADLKQQLAISAPTDATGPLQVENVVSLDAGTADIVARGLATIVIDSAGTHLIIQAEQLPALQNEEAFQVWLLKDGQPASAGTFLTHDGTGALYHTIAAAESEYDTIAITLEPDAQGNEPRGPIVLSAPLTSA</sequence>
<dbReference type="GO" id="GO:0005886">
    <property type="term" value="C:plasma membrane"/>
    <property type="evidence" value="ECO:0007669"/>
    <property type="project" value="InterPro"/>
</dbReference>
<feature type="region of interest" description="Disordered" evidence="1">
    <location>
        <begin position="124"/>
        <end position="144"/>
    </location>
</feature>
<protein>
    <submittedName>
        <fullName evidence="3">Anti-sigma factor</fullName>
    </submittedName>
</protein>
<evidence type="ECO:0000256" key="1">
    <source>
        <dbReference type="SAM" id="MobiDB-lite"/>
    </source>
</evidence>
<organism evidence="3 4">
    <name type="scientific">Paenibacillus sabuli</name>
    <dbReference type="NCBI Taxonomy" id="2772509"/>
    <lineage>
        <taxon>Bacteria</taxon>
        <taxon>Bacillati</taxon>
        <taxon>Bacillota</taxon>
        <taxon>Bacilli</taxon>
        <taxon>Bacillales</taxon>
        <taxon>Paenibacillaceae</taxon>
        <taxon>Paenibacillus</taxon>
    </lineage>
</organism>
<dbReference type="InterPro" id="IPR018764">
    <property type="entry name" value="RskA_C"/>
</dbReference>
<proteinExistence type="predicted"/>
<dbReference type="EMBL" id="JACXIZ010000011">
    <property type="protein sequence ID" value="MBD2844535.1"/>
    <property type="molecule type" value="Genomic_DNA"/>
</dbReference>
<reference evidence="3" key="1">
    <citation type="submission" date="2020-09" db="EMBL/GenBank/DDBJ databases">
        <title>A novel bacterium of genus Paenibacillus, isolated from South China Sea.</title>
        <authorList>
            <person name="Huang H."/>
            <person name="Mo K."/>
            <person name="Hu Y."/>
        </authorList>
    </citation>
    <scope>NUCLEOTIDE SEQUENCE</scope>
    <source>
        <strain evidence="3">IB182496</strain>
    </source>
</reference>
<dbReference type="Pfam" id="PF10099">
    <property type="entry name" value="RskA_C"/>
    <property type="match status" value="1"/>
</dbReference>
<dbReference type="Proteomes" id="UP000621560">
    <property type="component" value="Unassembled WGS sequence"/>
</dbReference>
<keyword evidence="4" id="KW-1185">Reference proteome</keyword>
<evidence type="ECO:0000259" key="2">
    <source>
        <dbReference type="Pfam" id="PF10099"/>
    </source>
</evidence>
<evidence type="ECO:0000313" key="4">
    <source>
        <dbReference type="Proteomes" id="UP000621560"/>
    </source>
</evidence>